<dbReference type="GO" id="GO:0016747">
    <property type="term" value="F:acyltransferase activity, transferring groups other than amino-acyl groups"/>
    <property type="evidence" value="ECO:0007669"/>
    <property type="project" value="InterPro"/>
</dbReference>
<sequence length="208" mass="23062">MKQYDALVDEIVKKIKETQQSQIPVEASGRHVHLSRAHVDQLFGEGYQLTEAKKLSQPGQFACKERVTIAGPKGMFQNVVILGPERNESQVEVSLTDARILGIDTPIRESGMIEQTPGITVLNGDQVVQLTKGLIVAKRHIHMTPEDAKKQQVSNKEIVKVRINSERSLIFDDVVIRVSSKFATAMHIDYDEANACGYKKGVTGVIVK</sequence>
<keyword evidence="8 10" id="KW-0012">Acyltransferase</keyword>
<evidence type="ECO:0000256" key="6">
    <source>
        <dbReference type="ARBA" id="ARBA00022723"/>
    </source>
</evidence>
<dbReference type="RefSeq" id="WP_127979092.1">
    <property type="nucleotide sequence ID" value="NZ_JAYEYR010000081.1"/>
</dbReference>
<proteinExistence type="inferred from homology"/>
<protein>
    <recommendedName>
        <fullName evidence="4 10">Phosphate propanoyltransferase</fullName>
        <ecNumber evidence="3 10">2.3.1.222</ecNumber>
    </recommendedName>
</protein>
<evidence type="ECO:0000313" key="12">
    <source>
        <dbReference type="Proteomes" id="UP000288388"/>
    </source>
</evidence>
<dbReference type="PANTHER" id="PTHR39453:SF1">
    <property type="entry name" value="PHOSPHATE PROPANOYLTRANSFERASE"/>
    <property type="match status" value="1"/>
</dbReference>
<keyword evidence="6" id="KW-0479">Metal-binding</keyword>
<keyword evidence="7" id="KW-0862">Zinc</keyword>
<comment type="function">
    <text evidence="10">Involved in 1,2-propanediol (1,2-PD) degradation by catalyzing the conversion of propanoyl-CoA to propanoyl-phosphate.</text>
</comment>
<evidence type="ECO:0000256" key="9">
    <source>
        <dbReference type="ARBA" id="ARBA00047589"/>
    </source>
</evidence>
<gene>
    <name evidence="11" type="primary">pduL</name>
    <name evidence="11" type="ORF">EK398_10990</name>
</gene>
<evidence type="ECO:0000256" key="7">
    <source>
        <dbReference type="ARBA" id="ARBA00022833"/>
    </source>
</evidence>
<reference evidence="11 12" key="1">
    <citation type="submission" date="2018-12" db="EMBL/GenBank/DDBJ databases">
        <title>A novel vanA-carrying plasmid in a clinical isolate of Enterococcus avium.</title>
        <authorList>
            <person name="Bernasconi O.J."/>
            <person name="Luzzaro F."/>
            <person name="Endimiani A."/>
        </authorList>
    </citation>
    <scope>NUCLEOTIDE SEQUENCE [LARGE SCALE GENOMIC DNA]</scope>
    <source>
        <strain evidence="11 12">LC0559/18</strain>
    </source>
</reference>
<comment type="catalytic activity">
    <reaction evidence="9 10">
        <text>propanoyl-CoA + phosphate = propanoyl phosphate + CoA</text>
        <dbReference type="Rhea" id="RHEA:28046"/>
        <dbReference type="ChEBI" id="CHEBI:43474"/>
        <dbReference type="ChEBI" id="CHEBI:57287"/>
        <dbReference type="ChEBI" id="CHEBI:57392"/>
        <dbReference type="ChEBI" id="CHEBI:58933"/>
        <dbReference type="EC" id="2.3.1.222"/>
    </reaction>
</comment>
<dbReference type="PIRSF" id="PIRSF010130">
    <property type="entry name" value="PduL"/>
    <property type="match status" value="1"/>
</dbReference>
<dbReference type="EC" id="2.3.1.222" evidence="3 10"/>
<dbReference type="NCBIfam" id="NF040837">
    <property type="entry name" value="BMC_EutD_Gpos"/>
    <property type="match status" value="1"/>
</dbReference>
<comment type="cofactor">
    <cofactor evidence="1">
        <name>Zn(2+)</name>
        <dbReference type="ChEBI" id="CHEBI:29105"/>
    </cofactor>
</comment>
<comment type="caution">
    <text evidence="11">The sequence shown here is derived from an EMBL/GenBank/DDBJ whole genome shotgun (WGS) entry which is preliminary data.</text>
</comment>
<dbReference type="Pfam" id="PF06130">
    <property type="entry name" value="PTAC"/>
    <property type="match status" value="1"/>
</dbReference>
<evidence type="ECO:0000256" key="8">
    <source>
        <dbReference type="ARBA" id="ARBA00023315"/>
    </source>
</evidence>
<comment type="pathway">
    <text evidence="10">Polyol metabolism; 1,2-propanediol degradation.</text>
</comment>
<name>A0A437UNW1_ENTAV</name>
<evidence type="ECO:0000256" key="3">
    <source>
        <dbReference type="ARBA" id="ARBA00012206"/>
    </source>
</evidence>
<evidence type="ECO:0000256" key="1">
    <source>
        <dbReference type="ARBA" id="ARBA00001947"/>
    </source>
</evidence>
<dbReference type="UniPathway" id="UPA00621"/>
<dbReference type="InterPro" id="IPR008300">
    <property type="entry name" value="PTAC"/>
</dbReference>
<keyword evidence="5 10" id="KW-0808">Transferase</keyword>
<comment type="similarity">
    <text evidence="2 10">Belongs to the PduL family.</text>
</comment>
<evidence type="ECO:0000256" key="2">
    <source>
        <dbReference type="ARBA" id="ARBA00007342"/>
    </source>
</evidence>
<accession>A0A437UNW1</accession>
<dbReference type="NCBIfam" id="NF011652">
    <property type="entry name" value="PRK15070.1"/>
    <property type="match status" value="1"/>
</dbReference>
<evidence type="ECO:0000256" key="10">
    <source>
        <dbReference type="PIRNR" id="PIRNR010130"/>
    </source>
</evidence>
<dbReference type="Proteomes" id="UP000288388">
    <property type="component" value="Unassembled WGS sequence"/>
</dbReference>
<dbReference type="AlphaFoldDB" id="A0A437UNW1"/>
<dbReference type="PANTHER" id="PTHR39453">
    <property type="entry name" value="PHOSPHATE PROPANOYLTRANSFERASE"/>
    <property type="match status" value="1"/>
</dbReference>
<dbReference type="GO" id="GO:0051144">
    <property type="term" value="P:1,2-propanediol catabolic process"/>
    <property type="evidence" value="ECO:0007669"/>
    <property type="project" value="UniProtKB-UniPathway"/>
</dbReference>
<dbReference type="EMBL" id="RYZS01000001">
    <property type="protein sequence ID" value="RVU95313.1"/>
    <property type="molecule type" value="Genomic_DNA"/>
</dbReference>
<evidence type="ECO:0000256" key="4">
    <source>
        <dbReference type="ARBA" id="ARBA00020837"/>
    </source>
</evidence>
<organism evidence="11 12">
    <name type="scientific">Enterococcus avium</name>
    <name type="common">Streptococcus avium</name>
    <dbReference type="NCBI Taxonomy" id="33945"/>
    <lineage>
        <taxon>Bacteria</taxon>
        <taxon>Bacillati</taxon>
        <taxon>Bacillota</taxon>
        <taxon>Bacilli</taxon>
        <taxon>Lactobacillales</taxon>
        <taxon>Enterococcaceae</taxon>
        <taxon>Enterococcus</taxon>
    </lineage>
</organism>
<dbReference type="GO" id="GO:0046872">
    <property type="term" value="F:metal ion binding"/>
    <property type="evidence" value="ECO:0007669"/>
    <property type="project" value="UniProtKB-KW"/>
</dbReference>
<evidence type="ECO:0000313" key="11">
    <source>
        <dbReference type="EMBL" id="RVU95313.1"/>
    </source>
</evidence>
<evidence type="ECO:0000256" key="5">
    <source>
        <dbReference type="ARBA" id="ARBA00022679"/>
    </source>
</evidence>